<proteinExistence type="predicted"/>
<feature type="transmembrane region" description="Helical" evidence="1">
    <location>
        <begin position="115"/>
        <end position="135"/>
    </location>
</feature>
<sequence>MYKFASAFGLFASFLLFGGVWMGLISVIPAGMPRDVVTCGLGVLFSGTFLYLLLSRLRNLYAGLGRFWAEAAMAAANLALLLCAFAVIYKTYGTSEATDISSFIADTTVSPEGKVTTFGGALYYSVVTFTTLGYGDLQPRGVMRFMACLETFVGYLVLGILASTVADFVQKWAKTTVDESDSSLGDGLIDQPDGEDR</sequence>
<feature type="transmembrane region" description="Helical" evidence="1">
    <location>
        <begin position="67"/>
        <end position="89"/>
    </location>
</feature>
<keyword evidence="1" id="KW-0812">Transmembrane</keyword>
<dbReference type="InterPro" id="IPR013099">
    <property type="entry name" value="K_chnl_dom"/>
</dbReference>
<gene>
    <name evidence="3" type="ORF">LzC2_09720</name>
</gene>
<dbReference type="Gene3D" id="1.10.287.70">
    <property type="match status" value="1"/>
</dbReference>
<protein>
    <recommendedName>
        <fullName evidence="2">Potassium channel domain-containing protein</fullName>
    </recommendedName>
</protein>
<organism evidence="3 4">
    <name type="scientific">Alienimonas chondri</name>
    <dbReference type="NCBI Taxonomy" id="2681879"/>
    <lineage>
        <taxon>Bacteria</taxon>
        <taxon>Pseudomonadati</taxon>
        <taxon>Planctomycetota</taxon>
        <taxon>Planctomycetia</taxon>
        <taxon>Planctomycetales</taxon>
        <taxon>Planctomycetaceae</taxon>
        <taxon>Alienimonas</taxon>
    </lineage>
</organism>
<keyword evidence="1" id="KW-1133">Transmembrane helix</keyword>
<dbReference type="Pfam" id="PF07885">
    <property type="entry name" value="Ion_trans_2"/>
    <property type="match status" value="1"/>
</dbReference>
<evidence type="ECO:0000259" key="2">
    <source>
        <dbReference type="Pfam" id="PF07885"/>
    </source>
</evidence>
<comment type="caution">
    <text evidence="3">The sequence shown here is derived from an EMBL/GenBank/DDBJ whole genome shotgun (WGS) entry which is preliminary data.</text>
</comment>
<reference evidence="3 4" key="1">
    <citation type="journal article" date="2020" name="Syst. Appl. Microbiol.">
        <title>Alienimonas chondri sp. nov., a novel planctomycete isolated from the biofilm of the red alga Chondrus crispus.</title>
        <authorList>
            <person name="Vitorino I."/>
            <person name="Albuquerque L."/>
            <person name="Wiegand S."/>
            <person name="Kallscheuer N."/>
            <person name="da Costa M.S."/>
            <person name="Lobo-da-Cunha A."/>
            <person name="Jogler C."/>
            <person name="Lage O.M."/>
        </authorList>
    </citation>
    <scope>NUCLEOTIDE SEQUENCE [LARGE SCALE GENOMIC DNA]</scope>
    <source>
        <strain evidence="3 4">LzC2</strain>
    </source>
</reference>
<dbReference type="Proteomes" id="UP000609651">
    <property type="component" value="Unassembled WGS sequence"/>
</dbReference>
<dbReference type="EMBL" id="WTPX01000020">
    <property type="protein sequence ID" value="NNJ24910.1"/>
    <property type="molecule type" value="Genomic_DNA"/>
</dbReference>
<accession>A0ABX1V9Y8</accession>
<feature type="transmembrane region" description="Helical" evidence="1">
    <location>
        <begin position="147"/>
        <end position="166"/>
    </location>
</feature>
<keyword evidence="4" id="KW-1185">Reference proteome</keyword>
<evidence type="ECO:0000313" key="4">
    <source>
        <dbReference type="Proteomes" id="UP000609651"/>
    </source>
</evidence>
<feature type="transmembrane region" description="Helical" evidence="1">
    <location>
        <begin position="35"/>
        <end position="55"/>
    </location>
</feature>
<dbReference type="SUPFAM" id="SSF81324">
    <property type="entry name" value="Voltage-gated potassium channels"/>
    <property type="match status" value="1"/>
</dbReference>
<keyword evidence="1" id="KW-0472">Membrane</keyword>
<feature type="transmembrane region" description="Helical" evidence="1">
    <location>
        <begin position="7"/>
        <end position="29"/>
    </location>
</feature>
<evidence type="ECO:0000313" key="3">
    <source>
        <dbReference type="EMBL" id="NNJ24910.1"/>
    </source>
</evidence>
<name>A0ABX1V9Y8_9PLAN</name>
<feature type="domain" description="Potassium channel" evidence="2">
    <location>
        <begin position="103"/>
        <end position="171"/>
    </location>
</feature>
<evidence type="ECO:0000256" key="1">
    <source>
        <dbReference type="SAM" id="Phobius"/>
    </source>
</evidence>
<dbReference type="RefSeq" id="WP_171184358.1">
    <property type="nucleotide sequence ID" value="NZ_WTPX01000020.1"/>
</dbReference>